<organism evidence="1 2">
    <name type="scientific">Rhizobium rhizogenes</name>
    <name type="common">Agrobacterium rhizogenes</name>
    <dbReference type="NCBI Taxonomy" id="359"/>
    <lineage>
        <taxon>Bacteria</taxon>
        <taxon>Pseudomonadati</taxon>
        <taxon>Pseudomonadota</taxon>
        <taxon>Alphaproteobacteria</taxon>
        <taxon>Hyphomicrobiales</taxon>
        <taxon>Rhizobiaceae</taxon>
        <taxon>Rhizobium/Agrobacterium group</taxon>
        <taxon>Rhizobium</taxon>
    </lineage>
</organism>
<accession>A0AA92C1F2</accession>
<dbReference type="PROSITE" id="PS51257">
    <property type="entry name" value="PROKAR_LIPOPROTEIN"/>
    <property type="match status" value="1"/>
</dbReference>
<name>A0AA92C1F2_RHIRH</name>
<reference evidence="1 2" key="1">
    <citation type="submission" date="2018-04" db="EMBL/GenBank/DDBJ databases">
        <authorList>
            <person name="Hagen T."/>
        </authorList>
    </citation>
    <scope>NUCLEOTIDE SEQUENCE [LARGE SCALE GENOMIC DNA]</scope>
    <source>
        <strain evidence="1 2">TPD7009</strain>
    </source>
</reference>
<dbReference type="EMBL" id="QDFR01000005">
    <property type="protein sequence ID" value="PVE52346.1"/>
    <property type="molecule type" value="Genomic_DNA"/>
</dbReference>
<evidence type="ECO:0008006" key="3">
    <source>
        <dbReference type="Google" id="ProtNLM"/>
    </source>
</evidence>
<evidence type="ECO:0000313" key="2">
    <source>
        <dbReference type="Proteomes" id="UP000244335"/>
    </source>
</evidence>
<evidence type="ECO:0000313" key="1">
    <source>
        <dbReference type="EMBL" id="PVE52346.1"/>
    </source>
</evidence>
<gene>
    <name evidence="1" type="ORF">DC430_16010</name>
</gene>
<dbReference type="AlphaFoldDB" id="A0AA92C1F2"/>
<dbReference type="Proteomes" id="UP000244335">
    <property type="component" value="Unassembled WGS sequence"/>
</dbReference>
<sequence>MKIFSAVICILSVGILSGCVDDRGYRGTGYSAGAGQNRSCGNGENDISHPYAGFCDWRRENGRDWADSGANNNIYRRNR</sequence>
<proteinExistence type="predicted"/>
<comment type="caution">
    <text evidence="1">The sequence shown here is derived from an EMBL/GenBank/DDBJ whole genome shotgun (WGS) entry which is preliminary data.</text>
</comment>
<protein>
    <recommendedName>
        <fullName evidence="3">Lipoprotein</fullName>
    </recommendedName>
</protein>